<evidence type="ECO:0000313" key="2">
    <source>
        <dbReference type="EMBL" id="EIT68932.1"/>
    </source>
</evidence>
<protein>
    <submittedName>
        <fullName evidence="2">Uncharacterized protein</fullName>
    </submittedName>
</protein>
<name>I7ZB94_9GAMM</name>
<feature type="region of interest" description="Disordered" evidence="1">
    <location>
        <begin position="76"/>
        <end position="102"/>
    </location>
</feature>
<reference evidence="2 3" key="1">
    <citation type="journal article" date="2012" name="J. Bacteriol.">
        <title>Genome Sequence of n-Alkane-Degrading Hydrocarboniphaga effusa Strain AP103T (ATCC BAA-332T).</title>
        <authorList>
            <person name="Chang H.K."/>
            <person name="Zylstra G.J."/>
            <person name="Chae J.C."/>
        </authorList>
    </citation>
    <scope>NUCLEOTIDE SEQUENCE [LARGE SCALE GENOMIC DNA]</scope>
    <source>
        <strain evidence="2 3">AP103</strain>
    </source>
</reference>
<organism evidence="2 3">
    <name type="scientific">Hydrocarboniphaga effusa AP103</name>
    <dbReference type="NCBI Taxonomy" id="1172194"/>
    <lineage>
        <taxon>Bacteria</taxon>
        <taxon>Pseudomonadati</taxon>
        <taxon>Pseudomonadota</taxon>
        <taxon>Gammaproteobacteria</taxon>
        <taxon>Nevskiales</taxon>
        <taxon>Nevskiaceae</taxon>
        <taxon>Hydrocarboniphaga</taxon>
    </lineage>
</organism>
<comment type="caution">
    <text evidence="2">The sequence shown here is derived from an EMBL/GenBank/DDBJ whole genome shotgun (WGS) entry which is preliminary data.</text>
</comment>
<keyword evidence="3" id="KW-1185">Reference proteome</keyword>
<evidence type="ECO:0000313" key="3">
    <source>
        <dbReference type="Proteomes" id="UP000003704"/>
    </source>
</evidence>
<dbReference type="Proteomes" id="UP000003704">
    <property type="component" value="Unassembled WGS sequence"/>
</dbReference>
<evidence type="ECO:0000256" key="1">
    <source>
        <dbReference type="SAM" id="MobiDB-lite"/>
    </source>
</evidence>
<gene>
    <name evidence="2" type="ORF">WQQ_25140</name>
</gene>
<proteinExistence type="predicted"/>
<dbReference type="STRING" id="1172194.WQQ_25140"/>
<dbReference type="EMBL" id="AKGD01000002">
    <property type="protein sequence ID" value="EIT68932.1"/>
    <property type="molecule type" value="Genomic_DNA"/>
</dbReference>
<feature type="compositionally biased region" description="Polar residues" evidence="1">
    <location>
        <begin position="79"/>
        <end position="94"/>
    </location>
</feature>
<accession>I7ZB94</accession>
<sequence>MEVLHHHAVDLTHAAPFPVCFALVLARRTLICEALAQARLNGLREQHRRSPCLSSLPLAGESPCAAGERGCARKLRSLSKPTLSRSFGSPSPTSGRGDKLIP</sequence>
<dbReference type="AlphaFoldDB" id="I7ZB94"/>